<keyword evidence="3" id="KW-1185">Reference proteome</keyword>
<evidence type="ECO:0000313" key="3">
    <source>
        <dbReference type="Proteomes" id="UP000054538"/>
    </source>
</evidence>
<feature type="region of interest" description="Disordered" evidence="1">
    <location>
        <begin position="97"/>
        <end position="138"/>
    </location>
</feature>
<organism evidence="2 3">
    <name type="scientific">Paxillus rubicundulus Ve08.2h10</name>
    <dbReference type="NCBI Taxonomy" id="930991"/>
    <lineage>
        <taxon>Eukaryota</taxon>
        <taxon>Fungi</taxon>
        <taxon>Dikarya</taxon>
        <taxon>Basidiomycota</taxon>
        <taxon>Agaricomycotina</taxon>
        <taxon>Agaricomycetes</taxon>
        <taxon>Agaricomycetidae</taxon>
        <taxon>Boletales</taxon>
        <taxon>Paxilineae</taxon>
        <taxon>Paxillaceae</taxon>
        <taxon>Paxillus</taxon>
    </lineage>
</organism>
<sequence length="267" mass="29230">MSAVPVNTTPVPPHRTREKNATQCPGLVLKFQVTRRTSAQKAAYDKNIADALAAKAANLAEGLNHITSIEDGMEASRAATVASTKLVRPHPKVIKKGVKGRGMEVSSVPQATSARYTGPPPTPDIPDNCTGGYGDNEQLEDDSHERAAVILASLAKGKRLPSTQSMSIVEVTATEVTKDSAVPSLKRKEPEIEYVSSSEQEDNVNIGVQEDLGRQEDDNETYEPEEEVEEASQLPPWFHMAGYLHKMNVVRHPHFKFSLHCDRNICH</sequence>
<proteinExistence type="predicted"/>
<protein>
    <submittedName>
        <fullName evidence="2">Unplaced genomic scaffold scaffold_4110, whole genome shotgun sequence</fullName>
    </submittedName>
</protein>
<dbReference type="AlphaFoldDB" id="A0A0D0DAY9"/>
<dbReference type="Proteomes" id="UP000054538">
    <property type="component" value="Unassembled WGS sequence"/>
</dbReference>
<dbReference type="EMBL" id="KN828932">
    <property type="protein sequence ID" value="KIK74365.1"/>
    <property type="molecule type" value="Genomic_DNA"/>
</dbReference>
<dbReference type="HOGENOM" id="CLU_1042440_0_0_1"/>
<feature type="region of interest" description="Disordered" evidence="1">
    <location>
        <begin position="1"/>
        <end position="21"/>
    </location>
</feature>
<feature type="region of interest" description="Disordered" evidence="1">
    <location>
        <begin position="188"/>
        <end position="233"/>
    </location>
</feature>
<reference evidence="3" key="2">
    <citation type="submission" date="2015-01" db="EMBL/GenBank/DDBJ databases">
        <title>Evolutionary Origins and Diversification of the Mycorrhizal Mutualists.</title>
        <authorList>
            <consortium name="DOE Joint Genome Institute"/>
            <consortium name="Mycorrhizal Genomics Consortium"/>
            <person name="Kohler A."/>
            <person name="Kuo A."/>
            <person name="Nagy L.G."/>
            <person name="Floudas D."/>
            <person name="Copeland A."/>
            <person name="Barry K.W."/>
            <person name="Cichocki N."/>
            <person name="Veneault-Fourrey C."/>
            <person name="LaButti K."/>
            <person name="Lindquist E.A."/>
            <person name="Lipzen A."/>
            <person name="Lundell T."/>
            <person name="Morin E."/>
            <person name="Murat C."/>
            <person name="Riley R."/>
            <person name="Ohm R."/>
            <person name="Sun H."/>
            <person name="Tunlid A."/>
            <person name="Henrissat B."/>
            <person name="Grigoriev I.V."/>
            <person name="Hibbett D.S."/>
            <person name="Martin F."/>
        </authorList>
    </citation>
    <scope>NUCLEOTIDE SEQUENCE [LARGE SCALE GENOMIC DNA]</scope>
    <source>
        <strain evidence="3">Ve08.2h10</strain>
    </source>
</reference>
<reference evidence="2 3" key="1">
    <citation type="submission" date="2014-04" db="EMBL/GenBank/DDBJ databases">
        <authorList>
            <consortium name="DOE Joint Genome Institute"/>
            <person name="Kuo A."/>
            <person name="Kohler A."/>
            <person name="Jargeat P."/>
            <person name="Nagy L.G."/>
            <person name="Floudas D."/>
            <person name="Copeland A."/>
            <person name="Barry K.W."/>
            <person name="Cichocki N."/>
            <person name="Veneault-Fourrey C."/>
            <person name="LaButti K."/>
            <person name="Lindquist E.A."/>
            <person name="Lipzen A."/>
            <person name="Lundell T."/>
            <person name="Morin E."/>
            <person name="Murat C."/>
            <person name="Sun H."/>
            <person name="Tunlid A."/>
            <person name="Henrissat B."/>
            <person name="Grigoriev I.V."/>
            <person name="Hibbett D.S."/>
            <person name="Martin F."/>
            <person name="Nordberg H.P."/>
            <person name="Cantor M.N."/>
            <person name="Hua S.X."/>
        </authorList>
    </citation>
    <scope>NUCLEOTIDE SEQUENCE [LARGE SCALE GENOMIC DNA]</scope>
    <source>
        <strain evidence="2 3">Ve08.2h10</strain>
    </source>
</reference>
<dbReference type="InParanoid" id="A0A0D0DAY9"/>
<name>A0A0D0DAY9_9AGAM</name>
<evidence type="ECO:0000313" key="2">
    <source>
        <dbReference type="EMBL" id="KIK74365.1"/>
    </source>
</evidence>
<accession>A0A0D0DAY9</accession>
<evidence type="ECO:0000256" key="1">
    <source>
        <dbReference type="SAM" id="MobiDB-lite"/>
    </source>
</evidence>
<feature type="compositionally biased region" description="Acidic residues" evidence="1">
    <location>
        <begin position="217"/>
        <end position="230"/>
    </location>
</feature>
<gene>
    <name evidence="2" type="ORF">PAXRUDRAFT_19954</name>
</gene>